<feature type="domain" description="Response regulatory" evidence="10">
    <location>
        <begin position="27"/>
        <end position="140"/>
    </location>
</feature>
<evidence type="ECO:0000256" key="5">
    <source>
        <dbReference type="ARBA" id="ARBA00023125"/>
    </source>
</evidence>
<feature type="domain" description="OmpR/PhoB-type" evidence="11">
    <location>
        <begin position="150"/>
        <end position="248"/>
    </location>
</feature>
<dbReference type="SMART" id="SM00862">
    <property type="entry name" value="Trans_reg_C"/>
    <property type="match status" value="1"/>
</dbReference>
<keyword evidence="4" id="KW-0805">Transcription regulation</keyword>
<dbReference type="Pfam" id="PF00486">
    <property type="entry name" value="Trans_reg_C"/>
    <property type="match status" value="1"/>
</dbReference>
<keyword evidence="6" id="KW-0804">Transcription</keyword>
<evidence type="ECO:0000259" key="10">
    <source>
        <dbReference type="PROSITE" id="PS50110"/>
    </source>
</evidence>
<sequence>MTEYAVNRFAAGDYWIGLVLGMSAMARVLVVDDDVNICELIRIYLEKEGFQVSVCYNGRQAIEVFKENTPDIVILDIMLPGMDGWQVCREIRRLSDIPIIMLSAKDETFNKVLGLEMGADDYMVKPFEPKELVARIRAVLRRFERHEDTPEQIVYPGLMINKSTYTVKINGKDVEMPPKELELLYFLASNPNKVFTREQLLENVWGFDFYGDTRTVDVHVKRLREKFEPDETRWAIKTVWGVGYKFEVK</sequence>
<evidence type="ECO:0000256" key="7">
    <source>
        <dbReference type="ARBA" id="ARBA00024867"/>
    </source>
</evidence>
<keyword evidence="3" id="KW-0902">Two-component regulatory system</keyword>
<feature type="DNA-binding region" description="OmpR/PhoB-type" evidence="9">
    <location>
        <begin position="150"/>
        <end position="248"/>
    </location>
</feature>
<feature type="modified residue" description="4-aspartylphosphate" evidence="8">
    <location>
        <position position="76"/>
    </location>
</feature>
<proteinExistence type="predicted"/>
<dbReference type="FunFam" id="1.10.10.10:FF:000018">
    <property type="entry name" value="DNA-binding response regulator ResD"/>
    <property type="match status" value="1"/>
</dbReference>
<gene>
    <name evidence="12" type="ORF">SAMN05444373_100454</name>
</gene>
<dbReference type="GO" id="GO:0000976">
    <property type="term" value="F:transcription cis-regulatory region binding"/>
    <property type="evidence" value="ECO:0007669"/>
    <property type="project" value="TreeGrafter"/>
</dbReference>
<evidence type="ECO:0000313" key="13">
    <source>
        <dbReference type="Proteomes" id="UP000324781"/>
    </source>
</evidence>
<dbReference type="SMART" id="SM00448">
    <property type="entry name" value="REC"/>
    <property type="match status" value="1"/>
</dbReference>
<dbReference type="InterPro" id="IPR011006">
    <property type="entry name" value="CheY-like_superfamily"/>
</dbReference>
<dbReference type="GO" id="GO:0006355">
    <property type="term" value="P:regulation of DNA-templated transcription"/>
    <property type="evidence" value="ECO:0007669"/>
    <property type="project" value="InterPro"/>
</dbReference>
<dbReference type="InterPro" id="IPR001867">
    <property type="entry name" value="OmpR/PhoB-type_DNA-bd"/>
</dbReference>
<dbReference type="InterPro" id="IPR001789">
    <property type="entry name" value="Sig_transdc_resp-reg_receiver"/>
</dbReference>
<keyword evidence="5 9" id="KW-0238">DNA-binding</keyword>
<dbReference type="CDD" id="cd17574">
    <property type="entry name" value="REC_OmpR"/>
    <property type="match status" value="1"/>
</dbReference>
<keyword evidence="2 8" id="KW-0597">Phosphoprotein</keyword>
<evidence type="ECO:0000256" key="9">
    <source>
        <dbReference type="PROSITE-ProRule" id="PRU01091"/>
    </source>
</evidence>
<dbReference type="Gene3D" id="6.10.250.690">
    <property type="match status" value="1"/>
</dbReference>
<dbReference type="GO" id="GO:0005829">
    <property type="term" value="C:cytosol"/>
    <property type="evidence" value="ECO:0007669"/>
    <property type="project" value="TreeGrafter"/>
</dbReference>
<dbReference type="InterPro" id="IPR036388">
    <property type="entry name" value="WH-like_DNA-bd_sf"/>
</dbReference>
<evidence type="ECO:0000256" key="1">
    <source>
        <dbReference type="ARBA" id="ARBA00018672"/>
    </source>
</evidence>
<evidence type="ECO:0000256" key="8">
    <source>
        <dbReference type="PROSITE-ProRule" id="PRU00169"/>
    </source>
</evidence>
<dbReference type="Proteomes" id="UP000324781">
    <property type="component" value="Unassembled WGS sequence"/>
</dbReference>
<dbReference type="FunFam" id="3.40.50.2300:FF:000001">
    <property type="entry name" value="DNA-binding response regulator PhoB"/>
    <property type="match status" value="1"/>
</dbReference>
<dbReference type="InterPro" id="IPR039420">
    <property type="entry name" value="WalR-like"/>
</dbReference>
<keyword evidence="13" id="KW-1185">Reference proteome</keyword>
<dbReference type="CDD" id="cd00383">
    <property type="entry name" value="trans_reg_C"/>
    <property type="match status" value="1"/>
</dbReference>
<reference evidence="12 13" key="1">
    <citation type="submission" date="2016-11" db="EMBL/GenBank/DDBJ databases">
        <authorList>
            <person name="Varghese N."/>
            <person name="Submissions S."/>
        </authorList>
    </citation>
    <scope>NUCLEOTIDE SEQUENCE [LARGE SCALE GENOMIC DNA]</scope>
    <source>
        <strain evidence="12 13">DSM 19027</strain>
    </source>
</reference>
<dbReference type="AlphaFoldDB" id="A0A1M6C607"/>
<accession>A0A1M6C607</accession>
<dbReference type="SUPFAM" id="SSF52172">
    <property type="entry name" value="CheY-like"/>
    <property type="match status" value="1"/>
</dbReference>
<name>A0A1M6C607_9FIRM</name>
<dbReference type="PANTHER" id="PTHR48111">
    <property type="entry name" value="REGULATOR OF RPOS"/>
    <property type="match status" value="1"/>
</dbReference>
<dbReference type="PANTHER" id="PTHR48111:SF21">
    <property type="entry name" value="DNA-BINDING DUAL MASTER TRANSCRIPTIONAL REGULATOR RPAA"/>
    <property type="match status" value="1"/>
</dbReference>
<dbReference type="SUPFAM" id="SSF46894">
    <property type="entry name" value="C-terminal effector domain of the bipartite response regulators"/>
    <property type="match status" value="1"/>
</dbReference>
<dbReference type="EMBL" id="FQZP01000004">
    <property type="protein sequence ID" value="SHI56231.1"/>
    <property type="molecule type" value="Genomic_DNA"/>
</dbReference>
<dbReference type="PROSITE" id="PS50110">
    <property type="entry name" value="RESPONSE_REGULATORY"/>
    <property type="match status" value="1"/>
</dbReference>
<organism evidence="12 13">
    <name type="scientific">Thermoclostridium caenicola</name>
    <dbReference type="NCBI Taxonomy" id="659425"/>
    <lineage>
        <taxon>Bacteria</taxon>
        <taxon>Bacillati</taxon>
        <taxon>Bacillota</taxon>
        <taxon>Clostridia</taxon>
        <taxon>Eubacteriales</taxon>
        <taxon>Oscillospiraceae</taxon>
        <taxon>Thermoclostridium</taxon>
    </lineage>
</organism>
<evidence type="ECO:0000256" key="2">
    <source>
        <dbReference type="ARBA" id="ARBA00022553"/>
    </source>
</evidence>
<dbReference type="Gene3D" id="1.10.10.10">
    <property type="entry name" value="Winged helix-like DNA-binding domain superfamily/Winged helix DNA-binding domain"/>
    <property type="match status" value="1"/>
</dbReference>
<evidence type="ECO:0000256" key="4">
    <source>
        <dbReference type="ARBA" id="ARBA00023015"/>
    </source>
</evidence>
<dbReference type="Gene3D" id="3.40.50.2300">
    <property type="match status" value="1"/>
</dbReference>
<protein>
    <recommendedName>
        <fullName evidence="1">Stage 0 sporulation protein A homolog</fullName>
    </recommendedName>
</protein>
<evidence type="ECO:0000313" key="12">
    <source>
        <dbReference type="EMBL" id="SHI56231.1"/>
    </source>
</evidence>
<dbReference type="Pfam" id="PF00072">
    <property type="entry name" value="Response_reg"/>
    <property type="match status" value="1"/>
</dbReference>
<evidence type="ECO:0000256" key="6">
    <source>
        <dbReference type="ARBA" id="ARBA00023163"/>
    </source>
</evidence>
<comment type="function">
    <text evidence="7">May play the central regulatory role in sporulation. It may be an element of the effector pathway responsible for the activation of sporulation genes in response to nutritional stress. Spo0A may act in concert with spo0H (a sigma factor) to control the expression of some genes that are critical to the sporulation process.</text>
</comment>
<dbReference type="PROSITE" id="PS51755">
    <property type="entry name" value="OMPR_PHOB"/>
    <property type="match status" value="1"/>
</dbReference>
<dbReference type="GO" id="GO:0000156">
    <property type="term" value="F:phosphorelay response regulator activity"/>
    <property type="evidence" value="ECO:0007669"/>
    <property type="project" value="TreeGrafter"/>
</dbReference>
<dbReference type="GO" id="GO:0032993">
    <property type="term" value="C:protein-DNA complex"/>
    <property type="evidence" value="ECO:0007669"/>
    <property type="project" value="TreeGrafter"/>
</dbReference>
<dbReference type="InterPro" id="IPR016032">
    <property type="entry name" value="Sig_transdc_resp-reg_C-effctor"/>
</dbReference>
<evidence type="ECO:0000256" key="3">
    <source>
        <dbReference type="ARBA" id="ARBA00023012"/>
    </source>
</evidence>
<evidence type="ECO:0000259" key="11">
    <source>
        <dbReference type="PROSITE" id="PS51755"/>
    </source>
</evidence>